<name>A0A087FZM1_ARAAL</name>
<accession>A0A087FZM1</accession>
<evidence type="ECO:0000313" key="3">
    <source>
        <dbReference type="Proteomes" id="UP000029120"/>
    </source>
</evidence>
<feature type="region of interest" description="Disordered" evidence="1">
    <location>
        <begin position="63"/>
        <end position="87"/>
    </location>
</feature>
<dbReference type="Gramene" id="KFK23073">
    <property type="protein sequence ID" value="KFK23073"/>
    <property type="gene ID" value="AALP_AAs59176U000100"/>
</dbReference>
<keyword evidence="3" id="KW-1185">Reference proteome</keyword>
<feature type="compositionally biased region" description="Basic and acidic residues" evidence="1">
    <location>
        <begin position="21"/>
        <end position="37"/>
    </location>
</feature>
<dbReference type="EMBL" id="KL982731">
    <property type="protein sequence ID" value="KFK23073.1"/>
    <property type="molecule type" value="Genomic_DNA"/>
</dbReference>
<gene>
    <name evidence="2" type="ORF">AALP_AAs59176U000100</name>
</gene>
<reference evidence="3" key="1">
    <citation type="journal article" date="2015" name="Nat. Plants">
        <title>Genome expansion of Arabis alpina linked with retrotransposition and reduced symmetric DNA methylation.</title>
        <authorList>
            <person name="Willing E.M."/>
            <person name="Rawat V."/>
            <person name="Mandakova T."/>
            <person name="Maumus F."/>
            <person name="James G.V."/>
            <person name="Nordstroem K.J."/>
            <person name="Becker C."/>
            <person name="Warthmann N."/>
            <person name="Chica C."/>
            <person name="Szarzynska B."/>
            <person name="Zytnicki M."/>
            <person name="Albani M.C."/>
            <person name="Kiefer C."/>
            <person name="Bergonzi S."/>
            <person name="Castaings L."/>
            <person name="Mateos J.L."/>
            <person name="Berns M.C."/>
            <person name="Bujdoso N."/>
            <person name="Piofczyk T."/>
            <person name="de Lorenzo L."/>
            <person name="Barrero-Sicilia C."/>
            <person name="Mateos I."/>
            <person name="Piednoel M."/>
            <person name="Hagmann J."/>
            <person name="Chen-Min-Tao R."/>
            <person name="Iglesias-Fernandez R."/>
            <person name="Schuster S.C."/>
            <person name="Alonso-Blanco C."/>
            <person name="Roudier F."/>
            <person name="Carbonero P."/>
            <person name="Paz-Ares J."/>
            <person name="Davis S.J."/>
            <person name="Pecinka A."/>
            <person name="Quesneville H."/>
            <person name="Colot V."/>
            <person name="Lysak M.A."/>
            <person name="Weigel D."/>
            <person name="Coupland G."/>
            <person name="Schneeberger K."/>
        </authorList>
    </citation>
    <scope>NUCLEOTIDE SEQUENCE [LARGE SCALE GENOMIC DNA]</scope>
    <source>
        <strain evidence="3">cv. Pajares</strain>
    </source>
</reference>
<dbReference type="Proteomes" id="UP000029120">
    <property type="component" value="Unassembled WGS sequence"/>
</dbReference>
<organism evidence="2 3">
    <name type="scientific">Arabis alpina</name>
    <name type="common">Alpine rock-cress</name>
    <dbReference type="NCBI Taxonomy" id="50452"/>
    <lineage>
        <taxon>Eukaryota</taxon>
        <taxon>Viridiplantae</taxon>
        <taxon>Streptophyta</taxon>
        <taxon>Embryophyta</taxon>
        <taxon>Tracheophyta</taxon>
        <taxon>Spermatophyta</taxon>
        <taxon>Magnoliopsida</taxon>
        <taxon>eudicotyledons</taxon>
        <taxon>Gunneridae</taxon>
        <taxon>Pentapetalae</taxon>
        <taxon>rosids</taxon>
        <taxon>malvids</taxon>
        <taxon>Brassicales</taxon>
        <taxon>Brassicaceae</taxon>
        <taxon>Arabideae</taxon>
        <taxon>Arabis</taxon>
    </lineage>
</organism>
<dbReference type="AlphaFoldDB" id="A0A087FZM1"/>
<sequence length="87" mass="10091">MQEKLDAAHRLLEAQEATNARWDEEQRKRDEEHRKGQEQLAEMTKLLTYLKKSDSRIAAYMEEEQPTTEELPAATQTIAPTDQPPKP</sequence>
<feature type="compositionally biased region" description="Basic and acidic residues" evidence="1">
    <location>
        <begin position="1"/>
        <end position="13"/>
    </location>
</feature>
<feature type="region of interest" description="Disordered" evidence="1">
    <location>
        <begin position="1"/>
        <end position="38"/>
    </location>
</feature>
<protein>
    <submittedName>
        <fullName evidence="2">Uncharacterized protein</fullName>
    </submittedName>
</protein>
<evidence type="ECO:0000256" key="1">
    <source>
        <dbReference type="SAM" id="MobiDB-lite"/>
    </source>
</evidence>
<dbReference type="OrthoDB" id="10574705at2759"/>
<evidence type="ECO:0000313" key="2">
    <source>
        <dbReference type="EMBL" id="KFK23073.1"/>
    </source>
</evidence>
<proteinExistence type="predicted"/>